<organism evidence="2 3">
    <name type="scientific">Rhynchophorus ferrugineus</name>
    <name type="common">Red palm weevil</name>
    <name type="synonym">Curculio ferrugineus</name>
    <dbReference type="NCBI Taxonomy" id="354439"/>
    <lineage>
        <taxon>Eukaryota</taxon>
        <taxon>Metazoa</taxon>
        <taxon>Ecdysozoa</taxon>
        <taxon>Arthropoda</taxon>
        <taxon>Hexapoda</taxon>
        <taxon>Insecta</taxon>
        <taxon>Pterygota</taxon>
        <taxon>Neoptera</taxon>
        <taxon>Endopterygota</taxon>
        <taxon>Coleoptera</taxon>
        <taxon>Polyphaga</taxon>
        <taxon>Cucujiformia</taxon>
        <taxon>Curculionidae</taxon>
        <taxon>Dryophthorinae</taxon>
        <taxon>Rhynchophorus</taxon>
    </lineage>
</organism>
<feature type="coiled-coil region" evidence="1">
    <location>
        <begin position="698"/>
        <end position="739"/>
    </location>
</feature>
<dbReference type="Proteomes" id="UP000625711">
    <property type="component" value="Unassembled WGS sequence"/>
</dbReference>
<feature type="coiled-coil region" evidence="1">
    <location>
        <begin position="77"/>
        <end position="159"/>
    </location>
</feature>
<proteinExistence type="predicted"/>
<reference evidence="2" key="1">
    <citation type="submission" date="2020-08" db="EMBL/GenBank/DDBJ databases">
        <title>Genome sequencing and assembly of the red palm weevil Rhynchophorus ferrugineus.</title>
        <authorList>
            <person name="Dias G.B."/>
            <person name="Bergman C.M."/>
            <person name="Manee M."/>
        </authorList>
    </citation>
    <scope>NUCLEOTIDE SEQUENCE</scope>
    <source>
        <strain evidence="2">AA-2017</strain>
        <tissue evidence="2">Whole larva</tissue>
    </source>
</reference>
<name>A0A834HP39_RHYFE</name>
<feature type="coiled-coil region" evidence="1">
    <location>
        <begin position="237"/>
        <end position="264"/>
    </location>
</feature>
<feature type="coiled-coil region" evidence="1">
    <location>
        <begin position="931"/>
        <end position="965"/>
    </location>
</feature>
<accession>A0A834HP39</accession>
<dbReference type="OrthoDB" id="2286360at2759"/>
<feature type="coiled-coil region" evidence="1">
    <location>
        <begin position="320"/>
        <end position="459"/>
    </location>
</feature>
<sequence>MDKLDTDSNYSNYSDSVVSNASSLSGLSLYEDEFTELRHLVNPHKYPSKQIERSSTPKVQTVSLDNEQKIVDLYSELEKCLQLNVRYKSDLASLEKRFELRCNDKIEQLQRNNASLEGQLNNANNQIERLIKNYKDQNNDTLQTECANSRQEKNNVLSENTKLKISLGELTTDLEVKKTSIQHLKDKISRQYIEIQNVVKENRSLVENNNFLTIKLSNFEKSINWYKGQLQAMKEHKQKWHDDILKYKNDLNNLKEDNSVLKIELCKCKSEIDHVRLQALKEKESLYTKLEKINLNNQLPAKRVDSVTNEESTNYFELSFQDVKRENDILKQHLTEHEERYEVLCKENSEILSKYLVLQKNLQQVESTVEVLETNKKDMIQKLDNLEELVKEKCNENFQLKNKISSLEIELQTLEQEKKTTENTIELIRNQFCMFRSKYQKVKDELSLKHKEILHLENEKQNLFMQQNWTKCELETAKQKDVVISHLNNDISTLHEKLQNENTIITDLKFKILRYEKTLNDKESVILQKQKEMENYDLVLLQYKKMHSEFENKINNLQNVLKTVENERNKLGNDYNNLQDDLKEKNLKLGQIIKRKEQLKEDKKKLIQTFTVEKQELLELIARKEQEYEINLKERENDVSNFKNKITNMESDYELYLKENTDDYKVKLKMLLSDDSFLNDVLDKLNIDEFESTINIRLKHLEEKLIKQQQVLQDLKSRVSEKNEKVKELEVLLQVKTRELKDKKICMDKNNRTLLRKLKEHMRGRNSTEKQLKYLQDLYDSLSDSHNTLILSVTEKDYLVKTLQELCGDYEAKIKSLTGDILILEQKQNQFQNCQLCLDNKEKYASFENICNELQNDNKKLKCECKDLKRTINKLSEQLNETNSENLQLKKTVEDSKKFDNMQKEREAELKNQAYVILNLKESINKKEHACSQSENVIKNLRFDLDEVKEKNKYLTDENKQLSSNLQQKVEYLTKIEESKEVTEKKLVQETVRNEALLAEMKNSSLYFENEVAQLKNDKFFLQRLSNDLKIALKLYVDQNKCLKEQLLPSKGDQRVNNLPDFNSTVKSAKYDEDLINKLLLDNKASSNQAPLTFEIQDCLKKLKEEIVTLQCEIARKNHL</sequence>
<feature type="coiled-coil region" evidence="1">
    <location>
        <begin position="540"/>
        <end position="659"/>
    </location>
</feature>
<comment type="caution">
    <text evidence="2">The sequence shown here is derived from an EMBL/GenBank/DDBJ whole genome shotgun (WGS) entry which is preliminary data.</text>
</comment>
<dbReference type="AlphaFoldDB" id="A0A834HP39"/>
<evidence type="ECO:0000256" key="1">
    <source>
        <dbReference type="SAM" id="Coils"/>
    </source>
</evidence>
<protein>
    <submittedName>
        <fullName evidence="2">Uncharacterized protein</fullName>
    </submittedName>
</protein>
<evidence type="ECO:0000313" key="3">
    <source>
        <dbReference type="Proteomes" id="UP000625711"/>
    </source>
</evidence>
<keyword evidence="3" id="KW-1185">Reference proteome</keyword>
<feature type="coiled-coil region" evidence="1">
    <location>
        <begin position="844"/>
        <end position="892"/>
    </location>
</feature>
<evidence type="ECO:0000313" key="2">
    <source>
        <dbReference type="EMBL" id="KAF7265940.1"/>
    </source>
</evidence>
<dbReference type="EMBL" id="JAACXV010014582">
    <property type="protein sequence ID" value="KAF7265940.1"/>
    <property type="molecule type" value="Genomic_DNA"/>
</dbReference>
<keyword evidence="1" id="KW-0175">Coiled coil</keyword>
<gene>
    <name evidence="2" type="ORF">GWI33_020681</name>
</gene>